<accession>A0A5B7JT89</accession>
<evidence type="ECO:0000313" key="2">
    <source>
        <dbReference type="EMBL" id="MPC97623.1"/>
    </source>
</evidence>
<name>A0A5B7JT89_PORTR</name>
<evidence type="ECO:0000313" key="3">
    <source>
        <dbReference type="Proteomes" id="UP000324222"/>
    </source>
</evidence>
<feature type="region of interest" description="Disordered" evidence="1">
    <location>
        <begin position="1"/>
        <end position="37"/>
    </location>
</feature>
<dbReference type="EMBL" id="VSRR010110735">
    <property type="protein sequence ID" value="MPC97623.1"/>
    <property type="molecule type" value="Genomic_DNA"/>
</dbReference>
<feature type="region of interest" description="Disordered" evidence="1">
    <location>
        <begin position="58"/>
        <end position="112"/>
    </location>
</feature>
<keyword evidence="3" id="KW-1185">Reference proteome</keyword>
<dbReference type="AlphaFoldDB" id="A0A5B7JT89"/>
<reference evidence="2 3" key="1">
    <citation type="submission" date="2019-05" db="EMBL/GenBank/DDBJ databases">
        <title>Another draft genome of Portunus trituberculatus and its Hox gene families provides insights of decapod evolution.</title>
        <authorList>
            <person name="Jeong J.-H."/>
            <person name="Song I."/>
            <person name="Kim S."/>
            <person name="Choi T."/>
            <person name="Kim D."/>
            <person name="Ryu S."/>
            <person name="Kim W."/>
        </authorList>
    </citation>
    <scope>NUCLEOTIDE SEQUENCE [LARGE SCALE GENOMIC DNA]</scope>
    <source>
        <tissue evidence="2">Muscle</tissue>
    </source>
</reference>
<gene>
    <name evidence="2" type="ORF">E2C01_092947</name>
</gene>
<feature type="compositionally biased region" description="Low complexity" evidence="1">
    <location>
        <begin position="91"/>
        <end position="105"/>
    </location>
</feature>
<comment type="caution">
    <text evidence="2">The sequence shown here is derived from an EMBL/GenBank/DDBJ whole genome shotgun (WGS) entry which is preliminary data.</text>
</comment>
<evidence type="ECO:0000256" key="1">
    <source>
        <dbReference type="SAM" id="MobiDB-lite"/>
    </source>
</evidence>
<sequence>MSISFPLIPPNFFSRSSSSSTTSSSSSSSSSSSFYCSSSYKSLLPLSSRVKVNRMHATTSEKICSPDCQTRSPTSSPPTPPPQLPPPPLSLPQATTAHHTINTTHPRPQVNP</sequence>
<dbReference type="Proteomes" id="UP000324222">
    <property type="component" value="Unassembled WGS sequence"/>
</dbReference>
<feature type="compositionally biased region" description="Polar residues" evidence="1">
    <location>
        <begin position="58"/>
        <end position="71"/>
    </location>
</feature>
<feature type="compositionally biased region" description="Pro residues" evidence="1">
    <location>
        <begin position="75"/>
        <end position="90"/>
    </location>
</feature>
<organism evidence="2 3">
    <name type="scientific">Portunus trituberculatus</name>
    <name type="common">Swimming crab</name>
    <name type="synonym">Neptunus trituberculatus</name>
    <dbReference type="NCBI Taxonomy" id="210409"/>
    <lineage>
        <taxon>Eukaryota</taxon>
        <taxon>Metazoa</taxon>
        <taxon>Ecdysozoa</taxon>
        <taxon>Arthropoda</taxon>
        <taxon>Crustacea</taxon>
        <taxon>Multicrustacea</taxon>
        <taxon>Malacostraca</taxon>
        <taxon>Eumalacostraca</taxon>
        <taxon>Eucarida</taxon>
        <taxon>Decapoda</taxon>
        <taxon>Pleocyemata</taxon>
        <taxon>Brachyura</taxon>
        <taxon>Eubrachyura</taxon>
        <taxon>Portunoidea</taxon>
        <taxon>Portunidae</taxon>
        <taxon>Portuninae</taxon>
        <taxon>Portunus</taxon>
    </lineage>
</organism>
<protein>
    <submittedName>
        <fullName evidence="2">Uncharacterized protein</fullName>
    </submittedName>
</protein>
<feature type="compositionally biased region" description="Low complexity" evidence="1">
    <location>
        <begin position="14"/>
        <end position="37"/>
    </location>
</feature>
<proteinExistence type="predicted"/>